<proteinExistence type="predicted"/>
<dbReference type="WBParaSite" id="SBAD_0001318701-mRNA-1">
    <property type="protein sequence ID" value="SBAD_0001318701-mRNA-1"/>
    <property type="gene ID" value="SBAD_0001318701"/>
</dbReference>
<accession>A0A183JA76</accession>
<name>A0A183JA76_9BILA</name>
<evidence type="ECO:0000313" key="2">
    <source>
        <dbReference type="Proteomes" id="UP000270296"/>
    </source>
</evidence>
<evidence type="ECO:0000313" key="1">
    <source>
        <dbReference type="EMBL" id="VDP51726.1"/>
    </source>
</evidence>
<dbReference type="EMBL" id="UZAM01018778">
    <property type="protein sequence ID" value="VDP51726.1"/>
    <property type="molecule type" value="Genomic_DNA"/>
</dbReference>
<protein>
    <submittedName>
        <fullName evidence="1 3">Uncharacterized protein</fullName>
    </submittedName>
</protein>
<gene>
    <name evidence="1" type="ORF">SBAD_LOCUS12774</name>
</gene>
<reference evidence="1 2" key="2">
    <citation type="submission" date="2018-11" db="EMBL/GenBank/DDBJ databases">
        <authorList>
            <consortium name="Pathogen Informatics"/>
        </authorList>
    </citation>
    <scope>NUCLEOTIDE SEQUENCE [LARGE SCALE GENOMIC DNA]</scope>
</reference>
<dbReference type="Proteomes" id="UP000270296">
    <property type="component" value="Unassembled WGS sequence"/>
</dbReference>
<reference evidence="3" key="1">
    <citation type="submission" date="2016-06" db="UniProtKB">
        <authorList>
            <consortium name="WormBaseParasite"/>
        </authorList>
    </citation>
    <scope>IDENTIFICATION</scope>
</reference>
<evidence type="ECO:0000313" key="3">
    <source>
        <dbReference type="WBParaSite" id="SBAD_0001318701-mRNA-1"/>
    </source>
</evidence>
<keyword evidence="2" id="KW-1185">Reference proteome</keyword>
<organism evidence="3">
    <name type="scientific">Soboliphyme baturini</name>
    <dbReference type="NCBI Taxonomy" id="241478"/>
    <lineage>
        <taxon>Eukaryota</taxon>
        <taxon>Metazoa</taxon>
        <taxon>Ecdysozoa</taxon>
        <taxon>Nematoda</taxon>
        <taxon>Enoplea</taxon>
        <taxon>Dorylaimia</taxon>
        <taxon>Dioctophymatida</taxon>
        <taxon>Dioctophymatoidea</taxon>
        <taxon>Soboliphymatidae</taxon>
        <taxon>Soboliphyme</taxon>
    </lineage>
</organism>
<dbReference type="AlphaFoldDB" id="A0A183JA76"/>
<sequence>MVATVINHVEKADVVIEKNRTDSLSSAERWCCGDGQNVVDVDPNVAVEIALTLTFLVGVVQVTEG</sequence>